<protein>
    <submittedName>
        <fullName evidence="2">Transcriptional regulator</fullName>
    </submittedName>
</protein>
<evidence type="ECO:0000313" key="3">
    <source>
        <dbReference type="Proteomes" id="UP000677082"/>
    </source>
</evidence>
<dbReference type="SUPFAM" id="SSF47413">
    <property type="entry name" value="lambda repressor-like DNA-binding domains"/>
    <property type="match status" value="1"/>
</dbReference>
<evidence type="ECO:0000313" key="2">
    <source>
        <dbReference type="EMBL" id="GIM97938.1"/>
    </source>
</evidence>
<dbReference type="Proteomes" id="UP000677082">
    <property type="component" value="Unassembled WGS sequence"/>
</dbReference>
<dbReference type="Pfam" id="PF13560">
    <property type="entry name" value="HTH_31"/>
    <property type="match status" value="1"/>
</dbReference>
<dbReference type="GO" id="GO:0003677">
    <property type="term" value="F:DNA binding"/>
    <property type="evidence" value="ECO:0007669"/>
    <property type="project" value="InterPro"/>
</dbReference>
<gene>
    <name evidence="2" type="ORF">Ato02nite_097310</name>
</gene>
<dbReference type="EMBL" id="BOQN01000173">
    <property type="protein sequence ID" value="GIM97938.1"/>
    <property type="molecule type" value="Genomic_DNA"/>
</dbReference>
<dbReference type="RefSeq" id="WP_213013557.1">
    <property type="nucleotide sequence ID" value="NZ_BOQN01000173.1"/>
</dbReference>
<dbReference type="PROSITE" id="PS50943">
    <property type="entry name" value="HTH_CROC1"/>
    <property type="match status" value="1"/>
</dbReference>
<keyword evidence="3" id="KW-1185">Reference proteome</keyword>
<evidence type="ECO:0000259" key="1">
    <source>
        <dbReference type="PROSITE" id="PS50943"/>
    </source>
</evidence>
<feature type="domain" description="HTH cro/C1-type" evidence="1">
    <location>
        <begin position="18"/>
        <end position="73"/>
    </location>
</feature>
<name>A0A919WD36_9ACTN</name>
<dbReference type="Pfam" id="PF19054">
    <property type="entry name" value="DUF5753"/>
    <property type="match status" value="1"/>
</dbReference>
<proteinExistence type="predicted"/>
<sequence length="293" mass="33268">MAQGWGPTTSRRRLRRKLRELREGKGYSYEEVRRAMEWSLSKIIRIESGGVSLSATDLRSLLGHYGVIDSREIDDMLELARVSRQRHWSSAYRMYASPAFLDFLGYEDDAACVKQFHPLVIPGLLQTKEYAHALIKGMRRRATTGEIDARVQLRLARQEHFFGGAEHPRLQVVVDEFALRRPVGGRGVMRRQLDHVLELSERPEIELAVISEDVGSHPGLLGAFSLLTFESDMDPQVVYLENAPDDVGLIEDENDVAAYRESFAAIVDISLRKRDAVAVLTKLRDLHEKIEKG</sequence>
<accession>A0A919WD36</accession>
<dbReference type="AlphaFoldDB" id="A0A919WD36"/>
<dbReference type="InterPro" id="IPR043917">
    <property type="entry name" value="DUF5753"/>
</dbReference>
<organism evidence="2 3">
    <name type="scientific">Paractinoplanes toevensis</name>
    <dbReference type="NCBI Taxonomy" id="571911"/>
    <lineage>
        <taxon>Bacteria</taxon>
        <taxon>Bacillati</taxon>
        <taxon>Actinomycetota</taxon>
        <taxon>Actinomycetes</taxon>
        <taxon>Micromonosporales</taxon>
        <taxon>Micromonosporaceae</taxon>
        <taxon>Paractinoplanes</taxon>
    </lineage>
</organism>
<comment type="caution">
    <text evidence="2">The sequence shown here is derived from an EMBL/GenBank/DDBJ whole genome shotgun (WGS) entry which is preliminary data.</text>
</comment>
<reference evidence="2 3" key="1">
    <citation type="submission" date="2021-03" db="EMBL/GenBank/DDBJ databases">
        <title>Whole genome shotgun sequence of Actinoplanes toevensis NBRC 105298.</title>
        <authorList>
            <person name="Komaki H."/>
            <person name="Tamura T."/>
        </authorList>
    </citation>
    <scope>NUCLEOTIDE SEQUENCE [LARGE SCALE GENOMIC DNA]</scope>
    <source>
        <strain evidence="2 3">NBRC 105298</strain>
    </source>
</reference>
<dbReference type="InterPro" id="IPR001387">
    <property type="entry name" value="Cro/C1-type_HTH"/>
</dbReference>
<dbReference type="Gene3D" id="1.10.260.40">
    <property type="entry name" value="lambda repressor-like DNA-binding domains"/>
    <property type="match status" value="1"/>
</dbReference>
<dbReference type="InterPro" id="IPR010982">
    <property type="entry name" value="Lambda_DNA-bd_dom_sf"/>
</dbReference>